<feature type="transmembrane region" description="Helical" evidence="7">
    <location>
        <begin position="122"/>
        <end position="142"/>
    </location>
</feature>
<dbReference type="PANTHER" id="PTHR30071:SF1">
    <property type="entry name" value="CYTOCHROME B_B6 PROTEIN-RELATED"/>
    <property type="match status" value="1"/>
</dbReference>
<dbReference type="GO" id="GO:0020037">
    <property type="term" value="F:heme binding"/>
    <property type="evidence" value="ECO:0007669"/>
    <property type="project" value="InterPro"/>
</dbReference>
<evidence type="ECO:0000256" key="7">
    <source>
        <dbReference type="SAM" id="Phobius"/>
    </source>
</evidence>
<keyword evidence="4" id="KW-0201">Cytochrome c-type biogenesis</keyword>
<evidence type="ECO:0000313" key="9">
    <source>
        <dbReference type="EMBL" id="SVA49557.1"/>
    </source>
</evidence>
<dbReference type="PRINTS" id="PR01386">
    <property type="entry name" value="CCMCBIOGNSIS"/>
</dbReference>
<evidence type="ECO:0000259" key="8">
    <source>
        <dbReference type="Pfam" id="PF01578"/>
    </source>
</evidence>
<proteinExistence type="inferred from homology"/>
<keyword evidence="5 7" id="KW-1133">Transmembrane helix</keyword>
<evidence type="ECO:0000256" key="2">
    <source>
        <dbReference type="ARBA" id="ARBA00005840"/>
    </source>
</evidence>
<name>A0A381WC79_9ZZZZ</name>
<feature type="transmembrane region" description="Helical" evidence="7">
    <location>
        <begin position="49"/>
        <end position="77"/>
    </location>
</feature>
<gene>
    <name evidence="9" type="ORF">METZ01_LOCUS102411</name>
</gene>
<reference evidence="9" key="1">
    <citation type="submission" date="2018-05" db="EMBL/GenBank/DDBJ databases">
        <authorList>
            <person name="Lanie J.A."/>
            <person name="Ng W.-L."/>
            <person name="Kazmierczak K.M."/>
            <person name="Andrzejewski T.M."/>
            <person name="Davidsen T.M."/>
            <person name="Wayne K.J."/>
            <person name="Tettelin H."/>
            <person name="Glass J.I."/>
            <person name="Rusch D."/>
            <person name="Podicherti R."/>
            <person name="Tsui H.-C.T."/>
            <person name="Winkler M.E."/>
        </authorList>
    </citation>
    <scope>NUCLEOTIDE SEQUENCE</scope>
</reference>
<dbReference type="InterPro" id="IPR003557">
    <property type="entry name" value="Cyt_c_biogenesis_CcmC"/>
</dbReference>
<comment type="subcellular location">
    <subcellularLocation>
        <location evidence="1">Membrane</location>
        <topology evidence="1">Multi-pass membrane protein</topology>
    </subcellularLocation>
</comment>
<dbReference type="InterPro" id="IPR045062">
    <property type="entry name" value="Cyt_c_biogenesis_CcsA/CcmC"/>
</dbReference>
<dbReference type="Pfam" id="PF01578">
    <property type="entry name" value="Cytochrom_C_asm"/>
    <property type="match status" value="1"/>
</dbReference>
<dbReference type="PANTHER" id="PTHR30071">
    <property type="entry name" value="HEME EXPORTER PROTEIN C"/>
    <property type="match status" value="1"/>
</dbReference>
<dbReference type="EMBL" id="UINC01011205">
    <property type="protein sequence ID" value="SVA49557.1"/>
    <property type="molecule type" value="Genomic_DNA"/>
</dbReference>
<organism evidence="9">
    <name type="scientific">marine metagenome</name>
    <dbReference type="NCBI Taxonomy" id="408172"/>
    <lineage>
        <taxon>unclassified sequences</taxon>
        <taxon>metagenomes</taxon>
        <taxon>ecological metagenomes</taxon>
    </lineage>
</organism>
<comment type="similarity">
    <text evidence="2">Belongs to the CcmC/CycZ/HelC family.</text>
</comment>
<keyword evidence="6 7" id="KW-0472">Membrane</keyword>
<dbReference type="NCBIfam" id="TIGR01191">
    <property type="entry name" value="ccmC"/>
    <property type="match status" value="1"/>
</dbReference>
<feature type="domain" description="Cytochrome c assembly protein" evidence="8">
    <location>
        <begin position="4"/>
        <end position="177"/>
    </location>
</feature>
<dbReference type="AlphaFoldDB" id="A0A381WC79"/>
<dbReference type="GO" id="GO:0015232">
    <property type="term" value="F:heme transmembrane transporter activity"/>
    <property type="evidence" value="ECO:0007669"/>
    <property type="project" value="InterPro"/>
</dbReference>
<feature type="transmembrane region" description="Helical" evidence="7">
    <location>
        <begin position="154"/>
        <end position="174"/>
    </location>
</feature>
<evidence type="ECO:0000256" key="3">
    <source>
        <dbReference type="ARBA" id="ARBA00022692"/>
    </source>
</evidence>
<accession>A0A381WC79</accession>
<keyword evidence="3 7" id="KW-0812">Transmembrane</keyword>
<evidence type="ECO:0000256" key="5">
    <source>
        <dbReference type="ARBA" id="ARBA00022989"/>
    </source>
</evidence>
<feature type="transmembrane region" description="Helical" evidence="7">
    <location>
        <begin position="84"/>
        <end position="102"/>
    </location>
</feature>
<feature type="transmembrane region" description="Helical" evidence="7">
    <location>
        <begin position="194"/>
        <end position="214"/>
    </location>
</feature>
<protein>
    <recommendedName>
        <fullName evidence="8">Cytochrome c assembly protein domain-containing protein</fullName>
    </recommendedName>
</protein>
<evidence type="ECO:0000256" key="4">
    <source>
        <dbReference type="ARBA" id="ARBA00022748"/>
    </source>
</evidence>
<evidence type="ECO:0000256" key="1">
    <source>
        <dbReference type="ARBA" id="ARBA00004141"/>
    </source>
</evidence>
<dbReference type="InterPro" id="IPR002541">
    <property type="entry name" value="Cyt_c_assembly"/>
</dbReference>
<dbReference type="GO" id="GO:0017004">
    <property type="term" value="P:cytochrome complex assembly"/>
    <property type="evidence" value="ECO:0007669"/>
    <property type="project" value="UniProtKB-KW"/>
</dbReference>
<evidence type="ECO:0000256" key="6">
    <source>
        <dbReference type="ARBA" id="ARBA00023136"/>
    </source>
</evidence>
<sequence length="235" mass="26397">MGSSPFFYKWSSSILPWFLPLSLLSLILSLSWGIGFAPTDYKQGDVYRIIFIHVPSAIIGQSGFVLLSLFGFICIVWRAKIAGMFLRAAAPVGLSFTFLALISGSVWGKPTWGTWWVWDARLTSTLILFFLYGSIIALYSALDNKPKGDRAASLLSLVGVVIIPIIKKSVDWWQTLHQASTFSLTSTPTMTSDMYFPLLACVLSFYMIFLAIVFSRLRVEIISRELNKNWVKETL</sequence>
<dbReference type="GO" id="GO:0005886">
    <property type="term" value="C:plasma membrane"/>
    <property type="evidence" value="ECO:0007669"/>
    <property type="project" value="TreeGrafter"/>
</dbReference>